<dbReference type="SUPFAM" id="SSF50370">
    <property type="entry name" value="Ricin B-like lectins"/>
    <property type="match status" value="1"/>
</dbReference>
<proteinExistence type="predicted"/>
<evidence type="ECO:0000313" key="4">
    <source>
        <dbReference type="EMBL" id="PRX64103.1"/>
    </source>
</evidence>
<comment type="caution">
    <text evidence="4">The sequence shown here is derived from an EMBL/GenBank/DDBJ whole genome shotgun (WGS) entry which is preliminary data.</text>
</comment>
<dbReference type="EMBL" id="PVNG01000009">
    <property type="protein sequence ID" value="PRX64103.1"/>
    <property type="molecule type" value="Genomic_DNA"/>
</dbReference>
<dbReference type="InterPro" id="IPR000772">
    <property type="entry name" value="Ricin_B_lectin"/>
</dbReference>
<keyword evidence="2" id="KW-0732">Signal</keyword>
<feature type="domain" description="Ricin B lectin" evidence="3">
    <location>
        <begin position="97"/>
        <end position="165"/>
    </location>
</feature>
<dbReference type="AlphaFoldDB" id="A0A2T0MXZ2"/>
<feature type="chain" id="PRO_5015417287" evidence="2">
    <location>
        <begin position="28"/>
        <end position="229"/>
    </location>
</feature>
<gene>
    <name evidence="4" type="ORF">B0I32_10931</name>
</gene>
<evidence type="ECO:0000256" key="2">
    <source>
        <dbReference type="SAM" id="SignalP"/>
    </source>
</evidence>
<sequence length="229" mass="25308">MHLRRLFFVVLAAISCLLTSAVGPAFADPAPAGTPATRSGSEPPDRVPVTEPQKADLTAAGFVPADVALAAPAPLPGASAVFGPYYWFSGWATFRYQMCLDADKWVTGNGAKVQLWECNGLPQQSWWMHKLGNSNKYLIQNALTGMILDGHLPCVYTNGCQVQMWQHVPGNLNQVWFFWQNTRNGRYFFELEAGGKYLDVDSNTPRGVSGAKVQLWQSMCCAPDNQEWY</sequence>
<dbReference type="GO" id="GO:0030246">
    <property type="term" value="F:carbohydrate binding"/>
    <property type="evidence" value="ECO:0007669"/>
    <property type="project" value="UniProtKB-KW"/>
</dbReference>
<organism evidence="4 5">
    <name type="scientific">Nonomuraea fuscirosea</name>
    <dbReference type="NCBI Taxonomy" id="1291556"/>
    <lineage>
        <taxon>Bacteria</taxon>
        <taxon>Bacillati</taxon>
        <taxon>Actinomycetota</taxon>
        <taxon>Actinomycetes</taxon>
        <taxon>Streptosporangiales</taxon>
        <taxon>Streptosporangiaceae</taxon>
        <taxon>Nonomuraea</taxon>
    </lineage>
</organism>
<dbReference type="PROSITE" id="PS51257">
    <property type="entry name" value="PROKAR_LIPOPROTEIN"/>
    <property type="match status" value="1"/>
</dbReference>
<evidence type="ECO:0000259" key="3">
    <source>
        <dbReference type="Pfam" id="PF14200"/>
    </source>
</evidence>
<reference evidence="4 5" key="1">
    <citation type="submission" date="2018-03" db="EMBL/GenBank/DDBJ databases">
        <title>Genomic Encyclopedia of Type Strains, Phase III (KMG-III): the genomes of soil and plant-associated and newly described type strains.</title>
        <authorList>
            <person name="Whitman W."/>
        </authorList>
    </citation>
    <scope>NUCLEOTIDE SEQUENCE [LARGE SCALE GENOMIC DNA]</scope>
    <source>
        <strain evidence="4 5">CGMCC 4.7104</strain>
    </source>
</reference>
<keyword evidence="5" id="KW-1185">Reference proteome</keyword>
<evidence type="ECO:0000313" key="5">
    <source>
        <dbReference type="Proteomes" id="UP000238312"/>
    </source>
</evidence>
<dbReference type="RefSeq" id="WP_181307623.1">
    <property type="nucleotide sequence ID" value="NZ_JBFAIB010000004.1"/>
</dbReference>
<protein>
    <submittedName>
        <fullName evidence="4">Ricin-type beta-trefoil lectin protein</fullName>
    </submittedName>
</protein>
<dbReference type="PROSITE" id="PS50231">
    <property type="entry name" value="RICIN_B_LECTIN"/>
    <property type="match status" value="1"/>
</dbReference>
<dbReference type="InterPro" id="IPR035992">
    <property type="entry name" value="Ricin_B-like_lectins"/>
</dbReference>
<accession>A0A2T0MXZ2</accession>
<keyword evidence="4" id="KW-0430">Lectin</keyword>
<dbReference type="Proteomes" id="UP000238312">
    <property type="component" value="Unassembled WGS sequence"/>
</dbReference>
<name>A0A2T0MXZ2_9ACTN</name>
<feature type="signal peptide" evidence="2">
    <location>
        <begin position="1"/>
        <end position="27"/>
    </location>
</feature>
<evidence type="ECO:0000256" key="1">
    <source>
        <dbReference type="SAM" id="MobiDB-lite"/>
    </source>
</evidence>
<dbReference type="Pfam" id="PF14200">
    <property type="entry name" value="RicinB_lectin_2"/>
    <property type="match status" value="1"/>
</dbReference>
<dbReference type="CDD" id="cd00161">
    <property type="entry name" value="beta-trefoil_Ricin-like"/>
    <property type="match status" value="1"/>
</dbReference>
<feature type="region of interest" description="Disordered" evidence="1">
    <location>
        <begin position="31"/>
        <end position="50"/>
    </location>
</feature>
<dbReference type="Gene3D" id="2.80.10.50">
    <property type="match status" value="2"/>
</dbReference>